<sequence>MSLIFNCVSSVSRETRKLAKCDPWRILETTTKLEQSTPPNPITFLRTRKTGREVGEKKKKNKQNKKKEEASSFERCPVFENLTSEGMQRDMTQLVCDNHIHK</sequence>
<organism evidence="2 3">
    <name type="scientific">Daphnia magna</name>
    <dbReference type="NCBI Taxonomy" id="35525"/>
    <lineage>
        <taxon>Eukaryota</taxon>
        <taxon>Metazoa</taxon>
        <taxon>Ecdysozoa</taxon>
        <taxon>Arthropoda</taxon>
        <taxon>Crustacea</taxon>
        <taxon>Branchiopoda</taxon>
        <taxon>Diplostraca</taxon>
        <taxon>Cladocera</taxon>
        <taxon>Anomopoda</taxon>
        <taxon>Daphniidae</taxon>
        <taxon>Daphnia</taxon>
    </lineage>
</organism>
<evidence type="ECO:0000313" key="2">
    <source>
        <dbReference type="EMBL" id="KAK4022716.1"/>
    </source>
</evidence>
<protein>
    <submittedName>
        <fullName evidence="2">Uncharacterized protein</fullName>
    </submittedName>
</protein>
<feature type="region of interest" description="Disordered" evidence="1">
    <location>
        <begin position="32"/>
        <end position="72"/>
    </location>
</feature>
<comment type="caution">
    <text evidence="2">The sequence shown here is derived from an EMBL/GenBank/DDBJ whole genome shotgun (WGS) entry which is preliminary data.</text>
</comment>
<name>A0ABR0AC59_9CRUS</name>
<dbReference type="EMBL" id="JAOYFB010000037">
    <property type="protein sequence ID" value="KAK4022716.1"/>
    <property type="molecule type" value="Genomic_DNA"/>
</dbReference>
<dbReference type="Proteomes" id="UP001234178">
    <property type="component" value="Unassembled WGS sequence"/>
</dbReference>
<evidence type="ECO:0000256" key="1">
    <source>
        <dbReference type="SAM" id="MobiDB-lite"/>
    </source>
</evidence>
<evidence type="ECO:0000313" key="3">
    <source>
        <dbReference type="Proteomes" id="UP001234178"/>
    </source>
</evidence>
<proteinExistence type="predicted"/>
<accession>A0ABR0AC59</accession>
<gene>
    <name evidence="2" type="ORF">OUZ56_008167</name>
</gene>
<reference evidence="2 3" key="1">
    <citation type="journal article" date="2023" name="Nucleic Acids Res.">
        <title>The hologenome of Daphnia magna reveals possible DNA methylation and microbiome-mediated evolution of the host genome.</title>
        <authorList>
            <person name="Chaturvedi A."/>
            <person name="Li X."/>
            <person name="Dhandapani V."/>
            <person name="Marshall H."/>
            <person name="Kissane S."/>
            <person name="Cuenca-Cambronero M."/>
            <person name="Asole G."/>
            <person name="Calvet F."/>
            <person name="Ruiz-Romero M."/>
            <person name="Marangio P."/>
            <person name="Guigo R."/>
            <person name="Rago D."/>
            <person name="Mirbahai L."/>
            <person name="Eastwood N."/>
            <person name="Colbourne J.K."/>
            <person name="Zhou J."/>
            <person name="Mallon E."/>
            <person name="Orsini L."/>
        </authorList>
    </citation>
    <scope>NUCLEOTIDE SEQUENCE [LARGE SCALE GENOMIC DNA]</scope>
    <source>
        <strain evidence="2">LRV0_1</strain>
    </source>
</reference>
<keyword evidence="3" id="KW-1185">Reference proteome</keyword>